<comment type="caution">
    <text evidence="3">The sequence shown here is derived from an EMBL/GenBank/DDBJ whole genome shotgun (WGS) entry which is preliminary data.</text>
</comment>
<feature type="compositionally biased region" description="Polar residues" evidence="1">
    <location>
        <begin position="115"/>
        <end position="134"/>
    </location>
</feature>
<feature type="chain" id="PRO_5022915528" description="Carboxypeptidase regulatory-like domain-containing protein" evidence="2">
    <location>
        <begin position="22"/>
        <end position="134"/>
    </location>
</feature>
<feature type="region of interest" description="Disordered" evidence="1">
    <location>
        <begin position="74"/>
        <end position="134"/>
    </location>
</feature>
<evidence type="ECO:0008006" key="5">
    <source>
        <dbReference type="Google" id="ProtNLM"/>
    </source>
</evidence>
<keyword evidence="2" id="KW-0732">Signal</keyword>
<keyword evidence="4" id="KW-1185">Reference proteome</keyword>
<name>A0A5C5YPX7_9BACT</name>
<evidence type="ECO:0000256" key="1">
    <source>
        <dbReference type="SAM" id="MobiDB-lite"/>
    </source>
</evidence>
<dbReference type="PROSITE" id="PS51257">
    <property type="entry name" value="PROKAR_LIPOPROTEIN"/>
    <property type="match status" value="1"/>
</dbReference>
<accession>A0A5C5YPX7</accession>
<evidence type="ECO:0000313" key="4">
    <source>
        <dbReference type="Proteomes" id="UP000318478"/>
    </source>
</evidence>
<protein>
    <recommendedName>
        <fullName evidence="5">Carboxypeptidase regulatory-like domain-containing protein</fullName>
    </recommendedName>
</protein>
<sequence precursor="true">MKTTCNKAPLTAWLAALMLTAAGCGGDSSSASVHGVVTLDGQPLEYGSIRFEISETESFSAPIEEGKYTAPKATAGEATVTFTSDPKPPQVSSREELEKTAGQKVNFRPIPPDNPNQRQQVTVESGSNELNFDL</sequence>
<proteinExistence type="predicted"/>
<organism evidence="3 4">
    <name type="scientific">Posidoniimonas polymericola</name>
    <dbReference type="NCBI Taxonomy" id="2528002"/>
    <lineage>
        <taxon>Bacteria</taxon>
        <taxon>Pseudomonadati</taxon>
        <taxon>Planctomycetota</taxon>
        <taxon>Planctomycetia</taxon>
        <taxon>Pirellulales</taxon>
        <taxon>Lacipirellulaceae</taxon>
        <taxon>Posidoniimonas</taxon>
    </lineage>
</organism>
<dbReference type="RefSeq" id="WP_197527876.1">
    <property type="nucleotide sequence ID" value="NZ_SJPO01000005.1"/>
</dbReference>
<dbReference type="Proteomes" id="UP000318478">
    <property type="component" value="Unassembled WGS sequence"/>
</dbReference>
<dbReference type="EMBL" id="SJPO01000005">
    <property type="protein sequence ID" value="TWT76827.1"/>
    <property type="molecule type" value="Genomic_DNA"/>
</dbReference>
<evidence type="ECO:0000313" key="3">
    <source>
        <dbReference type="EMBL" id="TWT76827.1"/>
    </source>
</evidence>
<evidence type="ECO:0000256" key="2">
    <source>
        <dbReference type="SAM" id="SignalP"/>
    </source>
</evidence>
<dbReference type="AlphaFoldDB" id="A0A5C5YPX7"/>
<gene>
    <name evidence="3" type="ORF">Pla123a_22500</name>
</gene>
<reference evidence="3 4" key="1">
    <citation type="submission" date="2019-02" db="EMBL/GenBank/DDBJ databases">
        <title>Deep-cultivation of Planctomycetes and their phenomic and genomic characterization uncovers novel biology.</title>
        <authorList>
            <person name="Wiegand S."/>
            <person name="Jogler M."/>
            <person name="Boedeker C."/>
            <person name="Pinto D."/>
            <person name="Vollmers J."/>
            <person name="Rivas-Marin E."/>
            <person name="Kohn T."/>
            <person name="Peeters S.H."/>
            <person name="Heuer A."/>
            <person name="Rast P."/>
            <person name="Oberbeckmann S."/>
            <person name="Bunk B."/>
            <person name="Jeske O."/>
            <person name="Meyerdierks A."/>
            <person name="Storesund J.E."/>
            <person name="Kallscheuer N."/>
            <person name="Luecker S."/>
            <person name="Lage O.M."/>
            <person name="Pohl T."/>
            <person name="Merkel B.J."/>
            <person name="Hornburger P."/>
            <person name="Mueller R.-W."/>
            <person name="Bruemmer F."/>
            <person name="Labrenz M."/>
            <person name="Spormann A.M."/>
            <person name="Op Den Camp H."/>
            <person name="Overmann J."/>
            <person name="Amann R."/>
            <person name="Jetten M.S.M."/>
            <person name="Mascher T."/>
            <person name="Medema M.H."/>
            <person name="Devos D.P."/>
            <person name="Kaster A.-K."/>
            <person name="Ovreas L."/>
            <person name="Rohde M."/>
            <person name="Galperin M.Y."/>
            <person name="Jogler C."/>
        </authorList>
    </citation>
    <scope>NUCLEOTIDE SEQUENCE [LARGE SCALE GENOMIC DNA]</scope>
    <source>
        <strain evidence="3 4">Pla123a</strain>
    </source>
</reference>
<feature type="signal peptide" evidence="2">
    <location>
        <begin position="1"/>
        <end position="21"/>
    </location>
</feature>